<proteinExistence type="predicted"/>
<feature type="compositionally biased region" description="Acidic residues" evidence="1">
    <location>
        <begin position="456"/>
        <end position="465"/>
    </location>
</feature>
<evidence type="ECO:0000256" key="1">
    <source>
        <dbReference type="SAM" id="MobiDB-lite"/>
    </source>
</evidence>
<feature type="region of interest" description="Disordered" evidence="1">
    <location>
        <begin position="126"/>
        <end position="155"/>
    </location>
</feature>
<sequence length="523" mass="57320">MKTVAVIALLALGGLAQAADHLSRSAAGGRERQLRAPVATVTSKKELFEALLKNPKAEIDFKPSGGAASKQEAHGSVADDEQKQQQQQKQDSTEVNTEQINPIPGDIEDINEVVQDDDVVLANEAEAEQPPAAAEEEEKEPAQDTQAANGPPAPPPLLPTCHCTLPGGEGTCTGECGRDYASGEVASHELFLYGRFETRMYPNIYHNGTLATFFLYKNESDKIAGENWAEIDFEVHGGGAHPFAPIQTNLITGTPEERMLAEEFFPAPEIPKAVQGTYVRGRFHIFTIEWTPAYIAWFIDGFQIRRETACPAWGKPPNSKCNPQVNALNEPMNLRASHWPLEPHPAVSPWAEYWAGIFDDTSKAALPAGPYYDWIRTYTYDNETSSFVFHWQEDFDGPGVNRKRWEVAKHTYSLNHAQFNASNVFITEPGHLALVLSERGDTHKPKKAVEKKLPDEIVEIPTDEDDKTRPGKGGPSKKKKGPKKTKLPGKPGKTGKGASAADIAAEMVEGYAQAATNGETTRQ</sequence>
<feature type="chain" id="PRO_5005187868" description="GH16 domain-containing protein" evidence="2">
    <location>
        <begin position="19"/>
        <end position="523"/>
    </location>
</feature>
<dbReference type="Pfam" id="PF00722">
    <property type="entry name" value="Glyco_hydro_16"/>
    <property type="match status" value="1"/>
</dbReference>
<name>A0A0G4EUC3_VITBC</name>
<organism evidence="4 5">
    <name type="scientific">Vitrella brassicaformis (strain CCMP3155)</name>
    <dbReference type="NCBI Taxonomy" id="1169540"/>
    <lineage>
        <taxon>Eukaryota</taxon>
        <taxon>Sar</taxon>
        <taxon>Alveolata</taxon>
        <taxon>Colpodellida</taxon>
        <taxon>Vitrellaceae</taxon>
        <taxon>Vitrella</taxon>
    </lineage>
</organism>
<feature type="signal peptide" evidence="2">
    <location>
        <begin position="1"/>
        <end position="18"/>
    </location>
</feature>
<reference evidence="4 5" key="1">
    <citation type="submission" date="2014-11" db="EMBL/GenBank/DDBJ databases">
        <authorList>
            <person name="Zhu J."/>
            <person name="Qi W."/>
            <person name="Song R."/>
        </authorList>
    </citation>
    <scope>NUCLEOTIDE SEQUENCE [LARGE SCALE GENOMIC DNA]</scope>
</reference>
<dbReference type="GO" id="GO:0005975">
    <property type="term" value="P:carbohydrate metabolic process"/>
    <property type="evidence" value="ECO:0007669"/>
    <property type="project" value="InterPro"/>
</dbReference>
<dbReference type="SUPFAM" id="SSF49899">
    <property type="entry name" value="Concanavalin A-like lectins/glucanases"/>
    <property type="match status" value="1"/>
</dbReference>
<evidence type="ECO:0000313" key="5">
    <source>
        <dbReference type="Proteomes" id="UP000041254"/>
    </source>
</evidence>
<feature type="compositionally biased region" description="Basic and acidic residues" evidence="1">
    <location>
        <begin position="438"/>
        <end position="455"/>
    </location>
</feature>
<dbReference type="Gene3D" id="2.60.120.200">
    <property type="match status" value="1"/>
</dbReference>
<accession>A0A0G4EUC3</accession>
<dbReference type="GO" id="GO:0004553">
    <property type="term" value="F:hydrolase activity, hydrolyzing O-glycosyl compounds"/>
    <property type="evidence" value="ECO:0007669"/>
    <property type="project" value="InterPro"/>
</dbReference>
<dbReference type="InParanoid" id="A0A0G4EUC3"/>
<feature type="compositionally biased region" description="Basic residues" evidence="1">
    <location>
        <begin position="475"/>
        <end position="487"/>
    </location>
</feature>
<dbReference type="OrthoDB" id="419959at2759"/>
<evidence type="ECO:0000313" key="4">
    <source>
        <dbReference type="EMBL" id="CEM01690.1"/>
    </source>
</evidence>
<protein>
    <recommendedName>
        <fullName evidence="3">GH16 domain-containing protein</fullName>
    </recommendedName>
</protein>
<dbReference type="EMBL" id="CDMY01000308">
    <property type="protein sequence ID" value="CEM01690.1"/>
    <property type="molecule type" value="Genomic_DNA"/>
</dbReference>
<keyword evidence="2" id="KW-0732">Signal</keyword>
<evidence type="ECO:0000259" key="3">
    <source>
        <dbReference type="Pfam" id="PF00722"/>
    </source>
</evidence>
<dbReference type="Proteomes" id="UP000041254">
    <property type="component" value="Unassembled WGS sequence"/>
</dbReference>
<feature type="domain" description="GH16" evidence="3">
    <location>
        <begin position="180"/>
        <end position="340"/>
    </location>
</feature>
<gene>
    <name evidence="4" type="ORF">Vbra_8135</name>
</gene>
<dbReference type="PhylomeDB" id="A0A0G4EUC3"/>
<feature type="region of interest" description="Disordered" evidence="1">
    <location>
        <begin position="438"/>
        <end position="501"/>
    </location>
</feature>
<dbReference type="VEuPathDB" id="CryptoDB:Vbra_8135"/>
<dbReference type="AlphaFoldDB" id="A0A0G4EUC3"/>
<dbReference type="InterPro" id="IPR013320">
    <property type="entry name" value="ConA-like_dom_sf"/>
</dbReference>
<keyword evidence="5" id="KW-1185">Reference proteome</keyword>
<feature type="region of interest" description="Disordered" evidence="1">
    <location>
        <begin position="59"/>
        <end position="110"/>
    </location>
</feature>
<dbReference type="InterPro" id="IPR000757">
    <property type="entry name" value="Beta-glucanase-like"/>
</dbReference>
<evidence type="ECO:0000256" key="2">
    <source>
        <dbReference type="SAM" id="SignalP"/>
    </source>
</evidence>